<dbReference type="PIRSF" id="PIRSF017292">
    <property type="entry name" value="UCP017292_Znf_CHY"/>
    <property type="match status" value="1"/>
</dbReference>
<dbReference type="PANTHER" id="PTHR28082">
    <property type="entry name" value="ZINC FINGER PROTEIN"/>
    <property type="match status" value="1"/>
</dbReference>
<dbReference type="SUPFAM" id="SSF161219">
    <property type="entry name" value="CHY zinc finger-like"/>
    <property type="match status" value="1"/>
</dbReference>
<accession>A0A268NZ08</accession>
<dbReference type="AlphaFoldDB" id="A0A268NZ08"/>
<dbReference type="GO" id="GO:0008270">
    <property type="term" value="F:zinc ion binding"/>
    <property type="evidence" value="ECO:0007669"/>
    <property type="project" value="UniProtKB-KW"/>
</dbReference>
<protein>
    <recommendedName>
        <fullName evidence="4">CHY-type domain-containing protein</fullName>
    </recommendedName>
</protein>
<dbReference type="InterPro" id="IPR016694">
    <property type="entry name" value="UCP017292"/>
</dbReference>
<dbReference type="Proteomes" id="UP000216207">
    <property type="component" value="Unassembled WGS sequence"/>
</dbReference>
<feature type="domain" description="CHY-type" evidence="4">
    <location>
        <begin position="8"/>
        <end position="88"/>
    </location>
</feature>
<dbReference type="InterPro" id="IPR037274">
    <property type="entry name" value="Znf_CHY_sf"/>
</dbReference>
<proteinExistence type="predicted"/>
<evidence type="ECO:0000313" key="6">
    <source>
        <dbReference type="Proteomes" id="UP000216207"/>
    </source>
</evidence>
<evidence type="ECO:0000313" key="5">
    <source>
        <dbReference type="EMBL" id="PAE88746.1"/>
    </source>
</evidence>
<comment type="caution">
    <text evidence="5">The sequence shown here is derived from an EMBL/GenBank/DDBJ whole genome shotgun (WGS) entry which is preliminary data.</text>
</comment>
<evidence type="ECO:0000256" key="2">
    <source>
        <dbReference type="ARBA" id="ARBA00022771"/>
    </source>
</evidence>
<keyword evidence="1" id="KW-0479">Metal-binding</keyword>
<evidence type="ECO:0000256" key="1">
    <source>
        <dbReference type="ARBA" id="ARBA00022723"/>
    </source>
</evidence>
<name>A0A268NZ08_SHOCL</name>
<reference evidence="5 6" key="1">
    <citation type="submission" date="2017-07" db="EMBL/GenBank/DDBJ databases">
        <title>Isolation and whole genome analysis of endospore-forming bacteria from heroin.</title>
        <authorList>
            <person name="Kalinowski J."/>
            <person name="Ahrens B."/>
            <person name="Al-Dilaimi A."/>
            <person name="Winkler A."/>
            <person name="Wibberg D."/>
            <person name="Schleenbecker U."/>
            <person name="Ruckert C."/>
            <person name="Wolfel R."/>
            <person name="Grass G."/>
        </authorList>
    </citation>
    <scope>NUCLEOTIDE SEQUENCE [LARGE SCALE GENOMIC DNA]</scope>
    <source>
        <strain evidence="5 6">7539</strain>
    </source>
</reference>
<dbReference type="InterPro" id="IPR052604">
    <property type="entry name" value="Mito_Tim_assembly_helper"/>
</dbReference>
<gene>
    <name evidence="5" type="ORF">CHH72_10225</name>
</gene>
<dbReference type="Pfam" id="PF05495">
    <property type="entry name" value="zf-CHY"/>
    <property type="match status" value="1"/>
</dbReference>
<dbReference type="PANTHER" id="PTHR28082:SF1">
    <property type="entry name" value="HELPER OF TIM PROTEIN 13"/>
    <property type="match status" value="1"/>
</dbReference>
<evidence type="ECO:0000256" key="3">
    <source>
        <dbReference type="ARBA" id="ARBA00022833"/>
    </source>
</evidence>
<keyword evidence="2" id="KW-0863">Zinc-finger</keyword>
<dbReference type="EMBL" id="NPCC01000012">
    <property type="protein sequence ID" value="PAE88746.1"/>
    <property type="molecule type" value="Genomic_DNA"/>
</dbReference>
<dbReference type="GO" id="GO:0045041">
    <property type="term" value="P:protein import into mitochondrial intermembrane space"/>
    <property type="evidence" value="ECO:0007669"/>
    <property type="project" value="TreeGrafter"/>
</dbReference>
<evidence type="ECO:0000259" key="4">
    <source>
        <dbReference type="PROSITE" id="PS51266"/>
    </source>
</evidence>
<keyword evidence="3" id="KW-0862">Zinc</keyword>
<organism evidence="5 6">
    <name type="scientific">Shouchella clausii</name>
    <name type="common">Alkalihalobacillus clausii</name>
    <dbReference type="NCBI Taxonomy" id="79880"/>
    <lineage>
        <taxon>Bacteria</taxon>
        <taxon>Bacillati</taxon>
        <taxon>Bacillota</taxon>
        <taxon>Bacilli</taxon>
        <taxon>Bacillales</taxon>
        <taxon>Bacillaceae</taxon>
        <taxon>Shouchella</taxon>
    </lineage>
</organism>
<dbReference type="InterPro" id="IPR008913">
    <property type="entry name" value="Znf_CHY"/>
</dbReference>
<dbReference type="PROSITE" id="PS51266">
    <property type="entry name" value="ZF_CHY"/>
    <property type="match status" value="1"/>
</dbReference>
<sequence>MPTIQGFPIDDETRCIHYQQEIDVVAIQFACCGQFYLCYKCHAESVGHEIKTWPKSEFGANAIYCGKCRKTMAISDYLEKGECTHCGTRFNPGCARHYHIYFDV</sequence>